<dbReference type="Proteomes" id="UP000034224">
    <property type="component" value="Unassembled WGS sequence"/>
</dbReference>
<evidence type="ECO:0008006" key="4">
    <source>
        <dbReference type="Google" id="ProtNLM"/>
    </source>
</evidence>
<evidence type="ECO:0000256" key="1">
    <source>
        <dbReference type="SAM" id="Phobius"/>
    </source>
</evidence>
<gene>
    <name evidence="2" type="ORF">UY55_C0002G0223</name>
</gene>
<evidence type="ECO:0000313" key="2">
    <source>
        <dbReference type="EMBL" id="KKW15165.1"/>
    </source>
</evidence>
<accession>A0A0G1W9D1</accession>
<sequence length="151" mass="17113">MLKKFVFIFVVLAVIFILEQYRLFSVYGVNPNLFLIAFLFFVFNARAFWFAASVAASLAVFVFFFSPYLTVSSAVLLLLVLAFHFIKKFMTGTPFLDFLVFVLTGTLLLYLFIGVFRLTSLPAGFIFLEALYNLALGAVVWLALGERSKLK</sequence>
<dbReference type="STRING" id="1618665.UY55_C0002G0223"/>
<dbReference type="AlphaFoldDB" id="A0A0G1W9D1"/>
<organism evidence="2 3">
    <name type="scientific">Candidatus Jorgensenbacteria bacterium GW2011_GWB1_50_10</name>
    <dbReference type="NCBI Taxonomy" id="1618665"/>
    <lineage>
        <taxon>Bacteria</taxon>
        <taxon>Candidatus Joergenseniibacteriota</taxon>
    </lineage>
</organism>
<keyword evidence="1" id="KW-0812">Transmembrane</keyword>
<feature type="transmembrane region" description="Helical" evidence="1">
    <location>
        <begin position="58"/>
        <end position="83"/>
    </location>
</feature>
<reference evidence="2 3" key="1">
    <citation type="journal article" date="2015" name="Nature">
        <title>rRNA introns, odd ribosomes, and small enigmatic genomes across a large radiation of phyla.</title>
        <authorList>
            <person name="Brown C.T."/>
            <person name="Hug L.A."/>
            <person name="Thomas B.C."/>
            <person name="Sharon I."/>
            <person name="Castelle C.J."/>
            <person name="Singh A."/>
            <person name="Wilkins M.J."/>
            <person name="Williams K.H."/>
            <person name="Banfield J.F."/>
        </authorList>
    </citation>
    <scope>NUCLEOTIDE SEQUENCE [LARGE SCALE GENOMIC DNA]</scope>
</reference>
<comment type="caution">
    <text evidence="2">The sequence shown here is derived from an EMBL/GenBank/DDBJ whole genome shotgun (WGS) entry which is preliminary data.</text>
</comment>
<evidence type="ECO:0000313" key="3">
    <source>
        <dbReference type="Proteomes" id="UP000034224"/>
    </source>
</evidence>
<keyword evidence="1" id="KW-0472">Membrane</keyword>
<name>A0A0G1W9D1_9BACT</name>
<feature type="transmembrane region" description="Helical" evidence="1">
    <location>
        <begin position="95"/>
        <end position="113"/>
    </location>
</feature>
<dbReference type="EMBL" id="LCQK01000002">
    <property type="protein sequence ID" value="KKW15165.1"/>
    <property type="molecule type" value="Genomic_DNA"/>
</dbReference>
<keyword evidence="1" id="KW-1133">Transmembrane helix</keyword>
<feature type="transmembrane region" description="Helical" evidence="1">
    <location>
        <begin position="6"/>
        <end position="24"/>
    </location>
</feature>
<feature type="transmembrane region" description="Helical" evidence="1">
    <location>
        <begin position="125"/>
        <end position="144"/>
    </location>
</feature>
<proteinExistence type="predicted"/>
<feature type="transmembrane region" description="Helical" evidence="1">
    <location>
        <begin position="33"/>
        <end position="52"/>
    </location>
</feature>
<protein>
    <recommendedName>
        <fullName evidence="4">Rod shape-determining protein MreD</fullName>
    </recommendedName>
</protein>